<dbReference type="AlphaFoldDB" id="A0A2M9D9U5"/>
<feature type="transmembrane region" description="Helical" evidence="4">
    <location>
        <begin position="12"/>
        <end position="29"/>
    </location>
</feature>
<evidence type="ECO:0000256" key="2">
    <source>
        <dbReference type="ARBA" id="ARBA00007171"/>
    </source>
</evidence>
<accession>A0A2M9D9U5</accession>
<evidence type="ECO:0000256" key="4">
    <source>
        <dbReference type="SAM" id="Phobius"/>
    </source>
</evidence>
<evidence type="ECO:0000259" key="5">
    <source>
        <dbReference type="Pfam" id="PF00905"/>
    </source>
</evidence>
<dbReference type="Proteomes" id="UP000231742">
    <property type="component" value="Unassembled WGS sequence"/>
</dbReference>
<keyword evidence="4" id="KW-1133">Transmembrane helix</keyword>
<evidence type="ECO:0000256" key="3">
    <source>
        <dbReference type="ARBA" id="ARBA00023136"/>
    </source>
</evidence>
<dbReference type="Gene3D" id="3.30.450.330">
    <property type="match status" value="1"/>
</dbReference>
<reference evidence="7 8" key="1">
    <citation type="submission" date="2017-11" db="EMBL/GenBank/DDBJ databases">
        <title>Genomic Encyclopedia of Archaeal and Bacterial Type Strains, Phase II (KMG-II): From Individual Species to Whole Genera.</title>
        <authorList>
            <person name="Goeker M."/>
        </authorList>
    </citation>
    <scope>NUCLEOTIDE SEQUENCE [LARGE SCALE GENOMIC DNA]</scope>
    <source>
        <strain evidence="7 8">DSM 16400</strain>
    </source>
</reference>
<feature type="domain" description="Penicillin-binding protein transpeptidase" evidence="5">
    <location>
        <begin position="250"/>
        <end position="554"/>
    </location>
</feature>
<evidence type="ECO:0000259" key="6">
    <source>
        <dbReference type="Pfam" id="PF03717"/>
    </source>
</evidence>
<comment type="similarity">
    <text evidence="2">Belongs to the transpeptidase family.</text>
</comment>
<dbReference type="GO" id="GO:0005886">
    <property type="term" value="C:plasma membrane"/>
    <property type="evidence" value="ECO:0007669"/>
    <property type="project" value="TreeGrafter"/>
</dbReference>
<dbReference type="GO" id="GO:0008658">
    <property type="term" value="F:penicillin binding"/>
    <property type="evidence" value="ECO:0007669"/>
    <property type="project" value="InterPro"/>
</dbReference>
<dbReference type="GO" id="GO:0051301">
    <property type="term" value="P:cell division"/>
    <property type="evidence" value="ECO:0007669"/>
    <property type="project" value="UniProtKB-KW"/>
</dbReference>
<comment type="subcellular location">
    <subcellularLocation>
        <location evidence="1">Membrane</location>
    </subcellularLocation>
</comment>
<dbReference type="InterPro" id="IPR001460">
    <property type="entry name" value="PCN-bd_Tpept"/>
</dbReference>
<proteinExistence type="inferred from homology"/>
<dbReference type="SUPFAM" id="SSF56601">
    <property type="entry name" value="beta-lactamase/transpeptidase-like"/>
    <property type="match status" value="1"/>
</dbReference>
<dbReference type="Pfam" id="PF00905">
    <property type="entry name" value="Transpeptidase"/>
    <property type="match status" value="1"/>
</dbReference>
<dbReference type="InterPro" id="IPR012338">
    <property type="entry name" value="Beta-lactam/transpept-like"/>
</dbReference>
<dbReference type="Gene3D" id="3.90.1310.10">
    <property type="entry name" value="Penicillin-binding protein 2a (Domain 2)"/>
    <property type="match status" value="1"/>
</dbReference>
<organism evidence="7 8">
    <name type="scientific">Salinibacterium amurskyense</name>
    <dbReference type="NCBI Taxonomy" id="205941"/>
    <lineage>
        <taxon>Bacteria</taxon>
        <taxon>Bacillati</taxon>
        <taxon>Actinomycetota</taxon>
        <taxon>Actinomycetes</taxon>
        <taxon>Micrococcales</taxon>
        <taxon>Microbacteriaceae</taxon>
        <taxon>Salinibacterium</taxon>
    </lineage>
</organism>
<dbReference type="SUPFAM" id="SSF56519">
    <property type="entry name" value="Penicillin binding protein dimerisation domain"/>
    <property type="match status" value="1"/>
</dbReference>
<dbReference type="InterPro" id="IPR036138">
    <property type="entry name" value="PBP_dimer_sf"/>
</dbReference>
<evidence type="ECO:0000313" key="7">
    <source>
        <dbReference type="EMBL" id="PJJ82501.1"/>
    </source>
</evidence>
<dbReference type="PANTHER" id="PTHR30627:SF1">
    <property type="entry name" value="PEPTIDOGLYCAN D,D-TRANSPEPTIDASE FTSI"/>
    <property type="match status" value="1"/>
</dbReference>
<protein>
    <submittedName>
        <fullName evidence="7">Cell division protein FtsI (Penicillin-binding protein 3)</fullName>
    </submittedName>
</protein>
<dbReference type="InterPro" id="IPR005311">
    <property type="entry name" value="PBP_dimer"/>
</dbReference>
<keyword evidence="3 4" id="KW-0472">Membrane</keyword>
<dbReference type="Pfam" id="PF03717">
    <property type="entry name" value="PBP_dimer"/>
    <property type="match status" value="1"/>
</dbReference>
<evidence type="ECO:0000256" key="1">
    <source>
        <dbReference type="ARBA" id="ARBA00004370"/>
    </source>
</evidence>
<keyword evidence="4" id="KW-0812">Transmembrane</keyword>
<sequence>MKPRSTRARVSFVVLTVTVLTAIFMVRLIDLQIVQAEALNAEADTKRTLTKITYGTRGDIVDTRGAVLADSVERFDIVISPRVTLLRQDASVVVLEDLKKITDIIGGDPNEMLTMILENPESDFEYLAKSITLEQYQAVADLGISWLYYELNPERSYPNGEIAGNLVGFIGTDGPQAGVELTADECLAGTDVEASYARGEDGVALPGSAVETLAPQDGGTLALSIDRDLQFYVQQRMAQTAESLGATWATGVVMRVSDAHLLAVSDWPTVDPNDVNLADRGALGSRAFSTPYEPGSTVKALTAASLIDAGVANQRTQVVSPYALELTNGGGVISDSFYHEDQRLTLAGALVESSNTAIAQYTDLLDAATRHDYLEKFGLGQATGIGFNGESSGTLYDAADWDARTNYAVQFGQGLSTTSIQMASAYQALGNDGVRLPPVLVESCTWPDGTVTDTPSTEGTRVISETAAEQTLQMMEMVYSSSGSAPNLEIPGYRVAVKSGTAQVAENGAYVGKVVISYAGLAPADDPEYIVIATAGIPDSIYSGAIASTFRDIMAQTLTTYRVTPSSTSGPDLPLRW</sequence>
<keyword evidence="8" id="KW-1185">Reference proteome</keyword>
<gene>
    <name evidence="7" type="ORF">CLV85_1702</name>
</gene>
<dbReference type="Gene3D" id="3.40.710.10">
    <property type="entry name" value="DD-peptidase/beta-lactamase superfamily"/>
    <property type="match status" value="1"/>
</dbReference>
<comment type="caution">
    <text evidence="7">The sequence shown here is derived from an EMBL/GenBank/DDBJ whole genome shotgun (WGS) entry which is preliminary data.</text>
</comment>
<evidence type="ECO:0000313" key="8">
    <source>
        <dbReference type="Proteomes" id="UP000231742"/>
    </source>
</evidence>
<dbReference type="RefSeq" id="WP_100389091.1">
    <property type="nucleotide sequence ID" value="NZ_BMZU01000001.1"/>
</dbReference>
<name>A0A2M9D9U5_9MICO</name>
<dbReference type="PANTHER" id="PTHR30627">
    <property type="entry name" value="PEPTIDOGLYCAN D,D-TRANSPEPTIDASE"/>
    <property type="match status" value="1"/>
</dbReference>
<keyword evidence="7" id="KW-0132">Cell division</keyword>
<feature type="domain" description="Penicillin-binding protein dimerisation" evidence="6">
    <location>
        <begin position="54"/>
        <end position="173"/>
    </location>
</feature>
<dbReference type="InterPro" id="IPR050515">
    <property type="entry name" value="Beta-lactam/transpept"/>
</dbReference>
<keyword evidence="7" id="KW-0131">Cell cycle</keyword>
<dbReference type="GO" id="GO:0071555">
    <property type="term" value="P:cell wall organization"/>
    <property type="evidence" value="ECO:0007669"/>
    <property type="project" value="TreeGrafter"/>
</dbReference>
<dbReference type="OrthoDB" id="9789078at2"/>
<dbReference type="EMBL" id="PGFH01000001">
    <property type="protein sequence ID" value="PJJ82501.1"/>
    <property type="molecule type" value="Genomic_DNA"/>
</dbReference>